<gene>
    <name evidence="7" type="ORF">P5673_032950</name>
</gene>
<evidence type="ECO:0000256" key="4">
    <source>
        <dbReference type="ARBA" id="ARBA00023242"/>
    </source>
</evidence>
<evidence type="ECO:0000313" key="8">
    <source>
        <dbReference type="Proteomes" id="UP001249851"/>
    </source>
</evidence>
<comment type="function">
    <text evidence="5">Non-catalytic component of the 20S core proteasome complex involved in the proteolytic degradation of most intracellular proteins. This complex plays numerous essential roles within the cell by associating with different regulatory particles. Associated with two 19S regulatory particles, forms the 26S proteasome and thus participates in the ATP-dependent degradation of ubiquitinated proteins. The 26S proteasome plays a key role in the maintenance of protein homeostasis by removing misfolded or damaged proteins that could impair cellular functions, and by removing proteins whose functions are no longer required. Associated with the PA200 or PA28, the 20S proteasome mediates ubiquitin-independent protein degradation. This type of proteolysis is required in several pathways including spermatogenesis (20S-PA200 complex) or generation of a subset of MHC class I-presented antigenic peptides (20S-PA28 complex).</text>
</comment>
<dbReference type="FunFam" id="3.60.20.10:FF:000008">
    <property type="entry name" value="Proteasome subunit beta type-4"/>
    <property type="match status" value="1"/>
</dbReference>
<evidence type="ECO:0000256" key="3">
    <source>
        <dbReference type="ARBA" id="ARBA00022942"/>
    </source>
</evidence>
<dbReference type="GO" id="GO:0005737">
    <property type="term" value="C:cytoplasm"/>
    <property type="evidence" value="ECO:0007669"/>
    <property type="project" value="UniProtKB-SubCell"/>
</dbReference>
<keyword evidence="3 6" id="KW-0647">Proteasome</keyword>
<evidence type="ECO:0000313" key="7">
    <source>
        <dbReference type="EMBL" id="KAK2547202.1"/>
    </source>
</evidence>
<evidence type="ECO:0000256" key="5">
    <source>
        <dbReference type="ARBA" id="ARBA00049625"/>
    </source>
</evidence>
<dbReference type="InterPro" id="IPR023333">
    <property type="entry name" value="Proteasome_suB-type"/>
</dbReference>
<comment type="subunit">
    <text evidence="6">Component of the proteasome complex.</text>
</comment>
<evidence type="ECO:0000256" key="1">
    <source>
        <dbReference type="ARBA" id="ARBA00011656"/>
    </source>
</evidence>
<dbReference type="Proteomes" id="UP001249851">
    <property type="component" value="Unassembled WGS sequence"/>
</dbReference>
<dbReference type="EMBL" id="JARQWQ010000204">
    <property type="protein sequence ID" value="KAK2547202.1"/>
    <property type="molecule type" value="Genomic_DNA"/>
</dbReference>
<reference evidence="7" key="2">
    <citation type="journal article" date="2023" name="Science">
        <title>Genomic signatures of disease resistance in endangered staghorn corals.</title>
        <authorList>
            <person name="Vollmer S.V."/>
            <person name="Selwyn J.D."/>
            <person name="Despard B.A."/>
            <person name="Roesel C.L."/>
        </authorList>
    </citation>
    <scope>NUCLEOTIDE SEQUENCE</scope>
    <source>
        <strain evidence="7">K2</strain>
    </source>
</reference>
<comment type="subunit">
    <text evidence="1">The 26S proteasome consists of a 20S proteasome core and two 19S regulatory subunits. The 20S proteasome core is a barrel-shaped complex made of 28 subunits that are arranged in four stacked rings. The two outer rings are each formed by seven alpha subunits, and the two inner rings are formed by seven beta subunits. The proteolytic activity is exerted by three beta-subunits PSMB5, PSMB6 and PSMB7.</text>
</comment>
<keyword evidence="4 6" id="KW-0539">Nucleus</keyword>
<sequence length="197" mass="22268">MECLIGIQGPDFVLVASDSASGRSIIRMKDDQDKMFKLSSKLLMLVTGEAGDTVQFAEYIEKNIQLYKMRNGYELTPHAAANFTRRNLADSLRSSSAYQVNMLIAGFDDASGPALYFMDWLASLQKVPFGAHGYGSFFSLSIMDRYYKPDLSRAEARELLQKCIDEVQRRFLVRLPDFFVRIVDKDGIHDVSIPNKS</sequence>
<name>A0AAD9URP1_ACRCE</name>
<reference evidence="7" key="1">
    <citation type="journal article" date="2023" name="G3 (Bethesda)">
        <title>Whole genome assembly and annotation of the endangered Caribbean coral Acropora cervicornis.</title>
        <authorList>
            <person name="Selwyn J.D."/>
            <person name="Vollmer S.V."/>
        </authorList>
    </citation>
    <scope>NUCLEOTIDE SEQUENCE</scope>
    <source>
        <strain evidence="7">K2</strain>
    </source>
</reference>
<dbReference type="InterPro" id="IPR029055">
    <property type="entry name" value="Ntn_hydrolases_N"/>
</dbReference>
<dbReference type="GO" id="GO:0010498">
    <property type="term" value="P:proteasomal protein catabolic process"/>
    <property type="evidence" value="ECO:0007669"/>
    <property type="project" value="InterPro"/>
</dbReference>
<keyword evidence="2 6" id="KW-0963">Cytoplasm</keyword>
<dbReference type="Gene3D" id="3.60.20.10">
    <property type="entry name" value="Glutamine Phosphoribosylpyrophosphate, subunit 1, domain 1"/>
    <property type="match status" value="1"/>
</dbReference>
<dbReference type="CDD" id="cd03758">
    <property type="entry name" value="proteasome_beta_type_2"/>
    <property type="match status" value="1"/>
</dbReference>
<dbReference type="PROSITE" id="PS00854">
    <property type="entry name" value="PROTEASOME_BETA_1"/>
    <property type="match status" value="1"/>
</dbReference>
<dbReference type="PANTHER" id="PTHR32194">
    <property type="entry name" value="METALLOPROTEASE TLDD"/>
    <property type="match status" value="1"/>
</dbReference>
<evidence type="ECO:0000256" key="6">
    <source>
        <dbReference type="RuleBase" id="RU004203"/>
    </source>
</evidence>
<organism evidence="7 8">
    <name type="scientific">Acropora cervicornis</name>
    <name type="common">Staghorn coral</name>
    <dbReference type="NCBI Taxonomy" id="6130"/>
    <lineage>
        <taxon>Eukaryota</taxon>
        <taxon>Metazoa</taxon>
        <taxon>Cnidaria</taxon>
        <taxon>Anthozoa</taxon>
        <taxon>Hexacorallia</taxon>
        <taxon>Scleractinia</taxon>
        <taxon>Astrocoeniina</taxon>
        <taxon>Acroporidae</taxon>
        <taxon>Acropora</taxon>
    </lineage>
</organism>
<dbReference type="PANTHER" id="PTHR32194:SF2">
    <property type="entry name" value="PROTEASOME SUBUNIT BETA TYPE-1"/>
    <property type="match status" value="1"/>
</dbReference>
<dbReference type="InterPro" id="IPR035206">
    <property type="entry name" value="Proteasome_beta2"/>
</dbReference>
<dbReference type="AlphaFoldDB" id="A0AAD9URP1"/>
<accession>A0AAD9URP1</accession>
<comment type="subcellular location">
    <subcellularLocation>
        <location evidence="6">Cytoplasm</location>
    </subcellularLocation>
    <subcellularLocation>
        <location evidence="6">Nucleus</location>
    </subcellularLocation>
</comment>
<comment type="similarity">
    <text evidence="6">Belongs to the peptidase T1B family.</text>
</comment>
<dbReference type="SUPFAM" id="SSF56235">
    <property type="entry name" value="N-terminal nucleophile aminohydrolases (Ntn hydrolases)"/>
    <property type="match status" value="1"/>
</dbReference>
<keyword evidence="8" id="KW-1185">Reference proteome</keyword>
<dbReference type="InterPro" id="IPR001353">
    <property type="entry name" value="Proteasome_sua/b"/>
</dbReference>
<protein>
    <recommendedName>
        <fullName evidence="6">Proteasome subunit beta</fullName>
    </recommendedName>
</protein>
<comment type="function">
    <text evidence="6">Component of the proteasome, a multicatalytic proteinase complex which is characterized by its ability to cleave peptides with Arg, Phe, Tyr, Leu, and Glu adjacent to the leaving group at neutral or slightly basic pH. The proteasome has an ATP-dependent proteolytic activity.</text>
</comment>
<comment type="caution">
    <text evidence="7">The sequence shown here is derived from an EMBL/GenBank/DDBJ whole genome shotgun (WGS) entry which is preliminary data.</text>
</comment>
<dbReference type="InterPro" id="IPR016050">
    <property type="entry name" value="Proteasome_bsu_CS"/>
</dbReference>
<dbReference type="PROSITE" id="PS51476">
    <property type="entry name" value="PROTEASOME_BETA_2"/>
    <property type="match status" value="1"/>
</dbReference>
<proteinExistence type="inferred from homology"/>
<dbReference type="GO" id="GO:0005634">
    <property type="term" value="C:nucleus"/>
    <property type="evidence" value="ECO:0007669"/>
    <property type="project" value="UniProtKB-SubCell"/>
</dbReference>
<evidence type="ECO:0000256" key="2">
    <source>
        <dbReference type="ARBA" id="ARBA00022490"/>
    </source>
</evidence>
<dbReference type="Pfam" id="PF00227">
    <property type="entry name" value="Proteasome"/>
    <property type="match status" value="1"/>
</dbReference>
<dbReference type="GO" id="GO:0005839">
    <property type="term" value="C:proteasome core complex"/>
    <property type="evidence" value="ECO:0007669"/>
    <property type="project" value="InterPro"/>
</dbReference>